<dbReference type="Proteomes" id="UP001165685">
    <property type="component" value="Unassembled WGS sequence"/>
</dbReference>
<dbReference type="InterPro" id="IPR027574">
    <property type="entry name" value="Thiaminase_II"/>
</dbReference>
<comment type="function">
    <text evidence="2">Catalyzes an amino-pyrimidine hydrolysis reaction at the C5' of the pyrimidine moiety of thiamine compounds, a reaction that is part of a thiamine salvage pathway.</text>
</comment>
<evidence type="ECO:0000313" key="5">
    <source>
        <dbReference type="Proteomes" id="UP001165685"/>
    </source>
</evidence>
<proteinExistence type="inferred from homology"/>
<evidence type="ECO:0000313" key="4">
    <source>
        <dbReference type="EMBL" id="MDA2807576.1"/>
    </source>
</evidence>
<protein>
    <recommendedName>
        <fullName evidence="2">Aminopyrimidine aminohydrolase</fullName>
        <ecNumber evidence="2">3.5.99.2</ecNumber>
    </recommendedName>
</protein>
<gene>
    <name evidence="4" type="primary">tenA</name>
    <name evidence="4" type="ORF">O4U47_23910</name>
</gene>
<evidence type="ECO:0000256" key="1">
    <source>
        <dbReference type="ARBA" id="ARBA00004948"/>
    </source>
</evidence>
<dbReference type="RefSeq" id="WP_270680203.1">
    <property type="nucleotide sequence ID" value="NZ_JAQFWP010000058.1"/>
</dbReference>
<accession>A0ABT4TT20</accession>
<dbReference type="EC" id="3.5.99.2" evidence="2"/>
<name>A0ABT4TT20_9ACTN</name>
<sequence length="218" mass="24121">MGGFCNEVWDATAETRAAIDELPFVKGLADGSLERDRFDYYMVQDALYLHGYARALATTAARADRSEEIAFYAKSAHECIVVESALHEGNVGSVEGAKPSPTGTAYVSYLMSLAQTGGYGELAAGVLPCFWVYMDVGSRLMEKAGDLAGHPYGDWISTYADEAFAESTRKAREITDAIAERSDEPTVERMREAFVKATTYEWKFWDAAWKKEAWPFGD</sequence>
<dbReference type="CDD" id="cd19365">
    <property type="entry name" value="TenA_C-like"/>
    <property type="match status" value="1"/>
</dbReference>
<dbReference type="InterPro" id="IPR016084">
    <property type="entry name" value="Haem_Oase-like_multi-hlx"/>
</dbReference>
<comment type="pathway">
    <text evidence="1 2">Cofactor biosynthesis; thiamine diphosphate biosynthesis.</text>
</comment>
<comment type="similarity">
    <text evidence="2">Belongs to the TenA family.</text>
</comment>
<keyword evidence="2" id="KW-0784">Thiamine biosynthesis</keyword>
<organism evidence="4 5">
    <name type="scientific">Nocardiopsis suaedae</name>
    <dbReference type="NCBI Taxonomy" id="3018444"/>
    <lineage>
        <taxon>Bacteria</taxon>
        <taxon>Bacillati</taxon>
        <taxon>Actinomycetota</taxon>
        <taxon>Actinomycetes</taxon>
        <taxon>Streptosporangiales</taxon>
        <taxon>Nocardiopsidaceae</taxon>
        <taxon>Nocardiopsis</taxon>
    </lineage>
</organism>
<evidence type="ECO:0000259" key="3">
    <source>
        <dbReference type="Pfam" id="PF03070"/>
    </source>
</evidence>
<dbReference type="SUPFAM" id="SSF48613">
    <property type="entry name" value="Heme oxygenase-like"/>
    <property type="match status" value="1"/>
</dbReference>
<keyword evidence="5" id="KW-1185">Reference proteome</keyword>
<feature type="domain" description="Thiaminase-2/PQQC" evidence="3">
    <location>
        <begin position="23"/>
        <end position="210"/>
    </location>
</feature>
<dbReference type="NCBIfam" id="TIGR04306">
    <property type="entry name" value="salvage_TenA"/>
    <property type="match status" value="1"/>
</dbReference>
<dbReference type="PANTHER" id="PTHR43198">
    <property type="entry name" value="BIFUNCTIONAL TH2 PROTEIN"/>
    <property type="match status" value="1"/>
</dbReference>
<comment type="catalytic activity">
    <reaction evidence="2">
        <text>4-amino-5-aminomethyl-2-methylpyrimidine + H2O = 4-amino-5-hydroxymethyl-2-methylpyrimidine + NH4(+)</text>
        <dbReference type="Rhea" id="RHEA:31799"/>
        <dbReference type="ChEBI" id="CHEBI:15377"/>
        <dbReference type="ChEBI" id="CHEBI:16892"/>
        <dbReference type="ChEBI" id="CHEBI:28938"/>
        <dbReference type="ChEBI" id="CHEBI:63416"/>
        <dbReference type="EC" id="3.5.99.2"/>
    </reaction>
</comment>
<dbReference type="PANTHER" id="PTHR43198:SF2">
    <property type="entry name" value="SI:CH1073-67J19.1-RELATED"/>
    <property type="match status" value="1"/>
</dbReference>
<comment type="catalytic activity">
    <reaction evidence="2">
        <text>thiamine + H2O = 5-(2-hydroxyethyl)-4-methylthiazole + 4-amino-5-hydroxymethyl-2-methylpyrimidine + H(+)</text>
        <dbReference type="Rhea" id="RHEA:17509"/>
        <dbReference type="ChEBI" id="CHEBI:15377"/>
        <dbReference type="ChEBI" id="CHEBI:15378"/>
        <dbReference type="ChEBI" id="CHEBI:16892"/>
        <dbReference type="ChEBI" id="CHEBI:17957"/>
        <dbReference type="ChEBI" id="CHEBI:18385"/>
        <dbReference type="EC" id="3.5.99.2"/>
    </reaction>
</comment>
<dbReference type="InterPro" id="IPR050967">
    <property type="entry name" value="Thiamine_Salvage_TenA"/>
</dbReference>
<evidence type="ECO:0000256" key="2">
    <source>
        <dbReference type="RuleBase" id="RU363093"/>
    </source>
</evidence>
<dbReference type="InterPro" id="IPR004305">
    <property type="entry name" value="Thiaminase-2/PQQC"/>
</dbReference>
<dbReference type="EMBL" id="JAQFWP010000058">
    <property type="protein sequence ID" value="MDA2807576.1"/>
    <property type="molecule type" value="Genomic_DNA"/>
</dbReference>
<dbReference type="Gene3D" id="1.20.910.10">
    <property type="entry name" value="Heme oxygenase-like"/>
    <property type="match status" value="1"/>
</dbReference>
<reference evidence="4" key="1">
    <citation type="submission" date="2023-01" db="EMBL/GenBank/DDBJ databases">
        <title>Draft genome sequence of Nocardiopsis sp. LSu2-4 isolated from halophytes.</title>
        <authorList>
            <person name="Duangmal K."/>
            <person name="Chantavorakit T."/>
        </authorList>
    </citation>
    <scope>NUCLEOTIDE SEQUENCE</scope>
    <source>
        <strain evidence="4">LSu2-4</strain>
    </source>
</reference>
<comment type="caution">
    <text evidence="4">The sequence shown here is derived from an EMBL/GenBank/DDBJ whole genome shotgun (WGS) entry which is preliminary data.</text>
</comment>
<keyword evidence="2" id="KW-0378">Hydrolase</keyword>
<dbReference type="Pfam" id="PF03070">
    <property type="entry name" value="TENA_THI-4"/>
    <property type="match status" value="1"/>
</dbReference>